<evidence type="ECO:0000313" key="2">
    <source>
        <dbReference type="EMBL" id="OAA32481.1"/>
    </source>
</evidence>
<evidence type="ECO:0008006" key="4">
    <source>
        <dbReference type="Google" id="ProtNLM"/>
    </source>
</evidence>
<feature type="compositionally biased region" description="Polar residues" evidence="1">
    <location>
        <begin position="60"/>
        <end position="70"/>
    </location>
</feature>
<dbReference type="AlphaFoldDB" id="A0A166UGR5"/>
<dbReference type="Proteomes" id="UP000078544">
    <property type="component" value="Unassembled WGS sequence"/>
</dbReference>
<feature type="region of interest" description="Disordered" evidence="1">
    <location>
        <begin position="1"/>
        <end position="87"/>
    </location>
</feature>
<comment type="caution">
    <text evidence="2">The sequence shown here is derived from an EMBL/GenBank/DDBJ whole genome shotgun (WGS) entry which is preliminary data.</text>
</comment>
<dbReference type="PANTHER" id="PTHR34776">
    <property type="entry name" value="F17F16.3 PROTEIN"/>
    <property type="match status" value="1"/>
</dbReference>
<feature type="region of interest" description="Disordered" evidence="1">
    <location>
        <begin position="246"/>
        <end position="270"/>
    </location>
</feature>
<evidence type="ECO:0000313" key="3">
    <source>
        <dbReference type="Proteomes" id="UP000078544"/>
    </source>
</evidence>
<evidence type="ECO:0000256" key="1">
    <source>
        <dbReference type="SAM" id="MobiDB-lite"/>
    </source>
</evidence>
<dbReference type="OrthoDB" id="1028014at2759"/>
<organism evidence="2 3">
    <name type="scientific">Moelleriella libera RCEF 2490</name>
    <dbReference type="NCBI Taxonomy" id="1081109"/>
    <lineage>
        <taxon>Eukaryota</taxon>
        <taxon>Fungi</taxon>
        <taxon>Dikarya</taxon>
        <taxon>Ascomycota</taxon>
        <taxon>Pezizomycotina</taxon>
        <taxon>Sordariomycetes</taxon>
        <taxon>Hypocreomycetidae</taxon>
        <taxon>Hypocreales</taxon>
        <taxon>Clavicipitaceae</taxon>
        <taxon>Moelleriella</taxon>
    </lineage>
</organism>
<feature type="compositionally biased region" description="Polar residues" evidence="1">
    <location>
        <begin position="78"/>
        <end position="87"/>
    </location>
</feature>
<reference evidence="2 3" key="1">
    <citation type="journal article" date="2016" name="Genome Biol. Evol.">
        <title>Divergent and convergent evolution of fungal pathogenicity.</title>
        <authorList>
            <person name="Shang Y."/>
            <person name="Xiao G."/>
            <person name="Zheng P."/>
            <person name="Cen K."/>
            <person name="Zhan S."/>
            <person name="Wang C."/>
        </authorList>
    </citation>
    <scope>NUCLEOTIDE SEQUENCE [LARGE SCALE GENOMIC DNA]</scope>
    <source>
        <strain evidence="2 3">RCEF 2490</strain>
    </source>
</reference>
<dbReference type="EMBL" id="AZGY01000002">
    <property type="protein sequence ID" value="OAA32481.1"/>
    <property type="molecule type" value="Genomic_DNA"/>
</dbReference>
<feature type="compositionally biased region" description="Polar residues" evidence="1">
    <location>
        <begin position="23"/>
        <end position="33"/>
    </location>
</feature>
<sequence length="270" mass="29684">MVTTRSRRPSSQDSTAAAAAAASNGQTKTGDATSTDDRNPKKRQFEEPPPPNKQARQKTEQSNGNANNTKQQQQQQQPRQGTTQSPTILERGTIYYFIRARVNIETPRQVSDIARGYLILRPIPASAGSSKDALVDKAKSQSATTRLLALPKKLLPGSSQDRFMAFVEKADASYENLRDELLKGDEYETKTAGHRHRPDATPVGEGVYVISSTGRESHLSYMATVPKEMGELQRALRFNERGSFILSSKNPKAESPPNAQLPEGADYPPE</sequence>
<gene>
    <name evidence="2" type="ORF">AAL_01813</name>
</gene>
<dbReference type="STRING" id="1081109.A0A166UGR5"/>
<proteinExistence type="predicted"/>
<keyword evidence="3" id="KW-1185">Reference proteome</keyword>
<feature type="compositionally biased region" description="Basic and acidic residues" evidence="1">
    <location>
        <begin position="35"/>
        <end position="46"/>
    </location>
</feature>
<protein>
    <recommendedName>
        <fullName evidence="4">BTB domain transcription factor</fullName>
    </recommendedName>
</protein>
<accession>A0A166UGR5</accession>
<dbReference type="PANTHER" id="PTHR34776:SF1">
    <property type="entry name" value="F17F16.3 PROTEIN"/>
    <property type="match status" value="1"/>
</dbReference>
<name>A0A166UGR5_9HYPO</name>